<evidence type="ECO:0000256" key="1">
    <source>
        <dbReference type="ARBA" id="ARBA00022490"/>
    </source>
</evidence>
<dbReference type="GO" id="GO:0005829">
    <property type="term" value="C:cytosol"/>
    <property type="evidence" value="ECO:0007669"/>
    <property type="project" value="TreeGrafter"/>
</dbReference>
<dbReference type="FunFam" id="2.60.40.4380:FF:000002">
    <property type="entry name" value="Translational regulator CsrA"/>
    <property type="match status" value="1"/>
</dbReference>
<dbReference type="GO" id="GO:0006109">
    <property type="term" value="P:regulation of carbohydrate metabolic process"/>
    <property type="evidence" value="ECO:0007669"/>
    <property type="project" value="InterPro"/>
</dbReference>
<dbReference type="GO" id="GO:0006402">
    <property type="term" value="P:mRNA catabolic process"/>
    <property type="evidence" value="ECO:0007669"/>
    <property type="project" value="InterPro"/>
</dbReference>
<dbReference type="PANTHER" id="PTHR34984:SF1">
    <property type="entry name" value="CARBON STORAGE REGULATOR"/>
    <property type="match status" value="1"/>
</dbReference>
<dbReference type="GO" id="GO:0045947">
    <property type="term" value="P:negative regulation of translational initiation"/>
    <property type="evidence" value="ECO:0007669"/>
    <property type="project" value="UniProtKB-UniRule"/>
</dbReference>
<keyword evidence="3 5" id="KW-0810">Translation regulation</keyword>
<reference evidence="6 7" key="1">
    <citation type="journal article" date="2016" name="Nat. Commun.">
        <title>Thousands of microbial genomes shed light on interconnected biogeochemical processes in an aquifer system.</title>
        <authorList>
            <person name="Anantharaman K."/>
            <person name="Brown C.T."/>
            <person name="Hug L.A."/>
            <person name="Sharon I."/>
            <person name="Castelle C.J."/>
            <person name="Probst A.J."/>
            <person name="Thomas B.C."/>
            <person name="Singh A."/>
            <person name="Wilkins M.J."/>
            <person name="Karaoz U."/>
            <person name="Brodie E.L."/>
            <person name="Williams K.H."/>
            <person name="Hubbard S.S."/>
            <person name="Banfield J.F."/>
        </authorList>
    </citation>
    <scope>NUCLEOTIDE SEQUENCE [LARGE SCALE GENOMIC DNA]</scope>
</reference>
<dbReference type="Proteomes" id="UP000179243">
    <property type="component" value="Unassembled WGS sequence"/>
</dbReference>
<dbReference type="AlphaFoldDB" id="A0A1F7F7G5"/>
<dbReference type="NCBIfam" id="NF002469">
    <property type="entry name" value="PRK01712.1"/>
    <property type="match status" value="1"/>
</dbReference>
<gene>
    <name evidence="5" type="primary">csrA</name>
    <name evidence="6" type="ORF">A2519_12255</name>
</gene>
<evidence type="ECO:0000313" key="6">
    <source>
        <dbReference type="EMBL" id="OGK02581.1"/>
    </source>
</evidence>
<organism evidence="6 7">
    <name type="scientific">Candidatus Raymondbacteria bacterium RIFOXYD12_FULL_49_13</name>
    <dbReference type="NCBI Taxonomy" id="1817890"/>
    <lineage>
        <taxon>Bacteria</taxon>
        <taxon>Raymondiibacteriota</taxon>
    </lineage>
</organism>
<evidence type="ECO:0000256" key="2">
    <source>
        <dbReference type="ARBA" id="ARBA00022491"/>
    </source>
</evidence>
<sequence>MLVLTRKLGESIRIGDDIKITVVELDGRHAKLGVEAPKQVIVHREEVYERIQAENKAAALVQKVDLHDIAEMWKQRKTK</sequence>
<keyword evidence="4 5" id="KW-0694">RNA-binding</keyword>
<evidence type="ECO:0000256" key="3">
    <source>
        <dbReference type="ARBA" id="ARBA00022845"/>
    </source>
</evidence>
<keyword evidence="2 5" id="KW-0678">Repressor</keyword>
<dbReference type="GO" id="GO:1902208">
    <property type="term" value="P:regulation of bacterial-type flagellum assembly"/>
    <property type="evidence" value="ECO:0007669"/>
    <property type="project" value="UniProtKB-UniRule"/>
</dbReference>
<dbReference type="InterPro" id="IPR036107">
    <property type="entry name" value="CsrA_sf"/>
</dbReference>
<comment type="caution">
    <text evidence="6">The sequence shown here is derived from an EMBL/GenBank/DDBJ whole genome shotgun (WGS) entry which is preliminary data.</text>
</comment>
<comment type="subunit">
    <text evidence="5">Homodimer; the beta-strands of each monomer intercalate to form a hydrophobic core, while the alpha-helices form wings that extend away from the core.</text>
</comment>
<dbReference type="GO" id="GO:0044781">
    <property type="term" value="P:bacterial-type flagellum organization"/>
    <property type="evidence" value="ECO:0007669"/>
    <property type="project" value="UniProtKB-KW"/>
</dbReference>
<comment type="similarity">
    <text evidence="5">Belongs to the CsrA/RsmA family.</text>
</comment>
<proteinExistence type="inferred from homology"/>
<evidence type="ECO:0000313" key="7">
    <source>
        <dbReference type="Proteomes" id="UP000179243"/>
    </source>
</evidence>
<evidence type="ECO:0000256" key="4">
    <source>
        <dbReference type="ARBA" id="ARBA00022884"/>
    </source>
</evidence>
<keyword evidence="5" id="KW-1005">Bacterial flagellum biogenesis</keyword>
<dbReference type="GO" id="GO:0048027">
    <property type="term" value="F:mRNA 5'-UTR binding"/>
    <property type="evidence" value="ECO:0007669"/>
    <property type="project" value="UniProtKB-UniRule"/>
</dbReference>
<accession>A0A1F7F7G5</accession>
<dbReference type="Pfam" id="PF02599">
    <property type="entry name" value="CsrA"/>
    <property type="match status" value="1"/>
</dbReference>
<evidence type="ECO:0000256" key="5">
    <source>
        <dbReference type="HAMAP-Rule" id="MF_00167"/>
    </source>
</evidence>
<name>A0A1F7F7G5_UNCRA</name>
<dbReference type="NCBIfam" id="TIGR00202">
    <property type="entry name" value="csrA"/>
    <property type="match status" value="1"/>
</dbReference>
<comment type="function">
    <text evidence="5">A translational regulator that binds mRNA to regulate translation initiation and/or mRNA stability. Usually binds in the 5'-UTR at or near the Shine-Dalgarno sequence preventing ribosome-binding, thus repressing translation. Its main target seems to be the major flagellin gene, while its function is anatagonized by FliW.</text>
</comment>
<dbReference type="SUPFAM" id="SSF117130">
    <property type="entry name" value="CsrA-like"/>
    <property type="match status" value="1"/>
</dbReference>
<dbReference type="HAMAP" id="MF_00167">
    <property type="entry name" value="CsrA"/>
    <property type="match status" value="1"/>
</dbReference>
<protein>
    <recommendedName>
        <fullName evidence="5">Translational regulator CsrA</fullName>
    </recommendedName>
</protein>
<dbReference type="PANTHER" id="PTHR34984">
    <property type="entry name" value="CARBON STORAGE REGULATOR"/>
    <property type="match status" value="1"/>
</dbReference>
<keyword evidence="1 5" id="KW-0963">Cytoplasm</keyword>
<dbReference type="InterPro" id="IPR003751">
    <property type="entry name" value="CsrA"/>
</dbReference>
<comment type="subcellular location">
    <subcellularLocation>
        <location evidence="5">Cytoplasm</location>
    </subcellularLocation>
</comment>
<dbReference type="Gene3D" id="2.60.40.4380">
    <property type="entry name" value="Translational regulator CsrA"/>
    <property type="match status" value="1"/>
</dbReference>
<dbReference type="EMBL" id="MFYX01000105">
    <property type="protein sequence ID" value="OGK02581.1"/>
    <property type="molecule type" value="Genomic_DNA"/>
</dbReference>